<dbReference type="Pfam" id="PF03171">
    <property type="entry name" value="2OG-FeII_Oxy"/>
    <property type="match status" value="1"/>
</dbReference>
<dbReference type="OrthoDB" id="406156at2759"/>
<dbReference type="SUPFAM" id="SSF51197">
    <property type="entry name" value="Clavaminate synthase-like"/>
    <property type="match status" value="1"/>
</dbReference>
<dbReference type="EMBL" id="JAOTPV010000002">
    <property type="protein sequence ID" value="KAJ4488528.1"/>
    <property type="molecule type" value="Genomic_DNA"/>
</dbReference>
<sequence>MSCEALPDFPTNIAIQPLIVVDYELIEQGHEKETNLLWKAATSLGFWYLKNHGLEMIVEQMFNMGEETVSLPTEEKINYEQRSPFGYKMIGFKAEDDVISQFQKIELVNLAKDDVMSWPKQVPSGCAYPPNVYEQMDSTILPFVRRSTRINETILNVFNTKLGLPKGLLNRLHSAEEPSASEARTIKAPKNLPAGKQVFGAHTDSGSLSYLHTRGLGGLQILSPGTDEWRYIKPMTGHTICNIGDALSLLSGGILHSNIHRVLAAPGSQVGYERWSQVYYLRPGESVVLRPLSDKSMLIADAVGGSEKLESNKATKIKAPRTFKSMKV</sequence>
<dbReference type="Pfam" id="PF14226">
    <property type="entry name" value="DIOX_N"/>
    <property type="match status" value="1"/>
</dbReference>
<dbReference type="GO" id="GO:0046872">
    <property type="term" value="F:metal ion binding"/>
    <property type="evidence" value="ECO:0007669"/>
    <property type="project" value="UniProtKB-KW"/>
</dbReference>
<feature type="domain" description="Fe2OG dioxygenase" evidence="2">
    <location>
        <begin position="179"/>
        <end position="283"/>
    </location>
</feature>
<accession>A0A9W9DWJ2</accession>
<dbReference type="InterPro" id="IPR026992">
    <property type="entry name" value="DIOX_N"/>
</dbReference>
<gene>
    <name evidence="3" type="ORF">J3R30DRAFT_3696310</name>
</gene>
<dbReference type="InterPro" id="IPR044861">
    <property type="entry name" value="IPNS-like_FE2OG_OXY"/>
</dbReference>
<keyword evidence="1" id="KW-0479">Metal-binding</keyword>
<keyword evidence="1" id="KW-0408">Iron</keyword>
<dbReference type="Gene3D" id="2.60.120.330">
    <property type="entry name" value="B-lactam Antibiotic, Isopenicillin N Synthase, Chain"/>
    <property type="match status" value="1"/>
</dbReference>
<dbReference type="AlphaFoldDB" id="A0A9W9DWJ2"/>
<keyword evidence="1" id="KW-0560">Oxidoreductase</keyword>
<proteinExistence type="inferred from homology"/>
<dbReference type="PROSITE" id="PS51471">
    <property type="entry name" value="FE2OG_OXY"/>
    <property type="match status" value="1"/>
</dbReference>
<evidence type="ECO:0000313" key="4">
    <source>
        <dbReference type="Proteomes" id="UP001150266"/>
    </source>
</evidence>
<evidence type="ECO:0000259" key="2">
    <source>
        <dbReference type="PROSITE" id="PS51471"/>
    </source>
</evidence>
<evidence type="ECO:0000313" key="3">
    <source>
        <dbReference type="EMBL" id="KAJ4488528.1"/>
    </source>
</evidence>
<comment type="caution">
    <text evidence="3">The sequence shown here is derived from an EMBL/GenBank/DDBJ whole genome shotgun (WGS) entry which is preliminary data.</text>
</comment>
<comment type="similarity">
    <text evidence="1">Belongs to the iron/ascorbate-dependent oxidoreductase family.</text>
</comment>
<evidence type="ECO:0000256" key="1">
    <source>
        <dbReference type="RuleBase" id="RU003682"/>
    </source>
</evidence>
<dbReference type="InterPro" id="IPR027443">
    <property type="entry name" value="IPNS-like_sf"/>
</dbReference>
<reference evidence="3" key="1">
    <citation type="submission" date="2022-08" db="EMBL/GenBank/DDBJ databases">
        <title>A Global Phylogenomic Analysis of the Shiitake Genus Lentinula.</title>
        <authorList>
            <consortium name="DOE Joint Genome Institute"/>
            <person name="Sierra-Patev S."/>
            <person name="Min B."/>
            <person name="Naranjo-Ortiz M."/>
            <person name="Looney B."/>
            <person name="Konkel Z."/>
            <person name="Slot J.C."/>
            <person name="Sakamoto Y."/>
            <person name="Steenwyk J.L."/>
            <person name="Rokas A."/>
            <person name="Carro J."/>
            <person name="Camarero S."/>
            <person name="Ferreira P."/>
            <person name="Molpeceres G."/>
            <person name="Ruiz-Duenas F.J."/>
            <person name="Serrano A."/>
            <person name="Henrissat B."/>
            <person name="Drula E."/>
            <person name="Hughes K.W."/>
            <person name="Mata J.L."/>
            <person name="Ishikawa N.K."/>
            <person name="Vargas-Isla R."/>
            <person name="Ushijima S."/>
            <person name="Smith C.A."/>
            <person name="Ahrendt S."/>
            <person name="Andreopoulos W."/>
            <person name="He G."/>
            <person name="Labutti K."/>
            <person name="Lipzen A."/>
            <person name="Ng V."/>
            <person name="Riley R."/>
            <person name="Sandor L."/>
            <person name="Barry K."/>
            <person name="Martinez A.T."/>
            <person name="Xiao Y."/>
            <person name="Gibbons J.G."/>
            <person name="Terashima K."/>
            <person name="Grigoriev I.V."/>
            <person name="Hibbett D.S."/>
        </authorList>
    </citation>
    <scope>NUCLEOTIDE SEQUENCE</scope>
    <source>
        <strain evidence="3">JLM2183</strain>
    </source>
</reference>
<dbReference type="PANTHER" id="PTHR47990">
    <property type="entry name" value="2-OXOGLUTARATE (2OG) AND FE(II)-DEPENDENT OXYGENASE SUPERFAMILY PROTEIN-RELATED"/>
    <property type="match status" value="1"/>
</dbReference>
<protein>
    <recommendedName>
        <fullName evidence="2">Fe2OG dioxygenase domain-containing protein</fullName>
    </recommendedName>
</protein>
<keyword evidence="4" id="KW-1185">Reference proteome</keyword>
<dbReference type="InterPro" id="IPR005123">
    <property type="entry name" value="Oxoglu/Fe-dep_dioxygenase_dom"/>
</dbReference>
<dbReference type="InterPro" id="IPR050231">
    <property type="entry name" value="Iron_ascorbate_oxido_reductase"/>
</dbReference>
<name>A0A9W9DWJ2_9AGAR</name>
<dbReference type="Proteomes" id="UP001150266">
    <property type="component" value="Unassembled WGS sequence"/>
</dbReference>
<organism evidence="3 4">
    <name type="scientific">Lentinula aciculospora</name>
    <dbReference type="NCBI Taxonomy" id="153920"/>
    <lineage>
        <taxon>Eukaryota</taxon>
        <taxon>Fungi</taxon>
        <taxon>Dikarya</taxon>
        <taxon>Basidiomycota</taxon>
        <taxon>Agaricomycotina</taxon>
        <taxon>Agaricomycetes</taxon>
        <taxon>Agaricomycetidae</taxon>
        <taxon>Agaricales</taxon>
        <taxon>Marasmiineae</taxon>
        <taxon>Omphalotaceae</taxon>
        <taxon>Lentinula</taxon>
    </lineage>
</organism>
<dbReference type="GO" id="GO:0016491">
    <property type="term" value="F:oxidoreductase activity"/>
    <property type="evidence" value="ECO:0007669"/>
    <property type="project" value="UniProtKB-KW"/>
</dbReference>